<evidence type="ECO:0000313" key="1">
    <source>
        <dbReference type="EMBL" id="CBA76247.1"/>
    </source>
</evidence>
<dbReference type="EMBL" id="FN545264">
    <property type="protein sequence ID" value="CBA76247.1"/>
    <property type="molecule type" value="Genomic_DNA"/>
</dbReference>
<protein>
    <submittedName>
        <fullName evidence="1">Uncharacterized protein</fullName>
    </submittedName>
</protein>
<accession>D2U426</accession>
<proteinExistence type="predicted"/>
<gene>
    <name evidence="1" type="ORF">ARN_34340</name>
    <name evidence="2" type="ORF">ArsFIN_36360</name>
    <name evidence="3" type="ORF">QE258_17285</name>
</gene>
<keyword evidence="5" id="KW-1185">Reference proteome</keyword>
<name>D2U426_9GAMM</name>
<dbReference type="GeneID" id="96878546"/>
<dbReference type="RefSeq" id="WP_026823904.1">
    <property type="nucleotide sequence ID" value="NZ_CP038613.1"/>
</dbReference>
<reference evidence="3" key="3">
    <citation type="submission" date="2023-04" db="EMBL/GenBank/DDBJ databases">
        <title>Genome dynamics across the evolutionary transition to endosymbiosis.</title>
        <authorList>
            <person name="Siozios S."/>
            <person name="Nadal-Jimenez P."/>
            <person name="Azagi T."/>
            <person name="Sprong H."/>
            <person name="Frost C.L."/>
            <person name="Parratt S.R."/>
            <person name="Taylor G."/>
            <person name="Brettell L."/>
            <person name="Lew K.C."/>
            <person name="Croft L."/>
            <person name="King K.C."/>
            <person name="Brockhurst M.A."/>
            <person name="Hypsa V."/>
            <person name="Novakova E."/>
            <person name="Darby A.C."/>
            <person name="Hurst G.D.D."/>
        </authorList>
    </citation>
    <scope>NUCLEOTIDE SEQUENCE</scope>
    <source>
        <strain evidence="3">ANv_CAN</strain>
    </source>
</reference>
<dbReference type="Proteomes" id="UP001177592">
    <property type="component" value="Chromosome"/>
</dbReference>
<evidence type="ECO:0000313" key="2">
    <source>
        <dbReference type="EMBL" id="QBY45044.1"/>
    </source>
</evidence>
<reference evidence="1" key="1">
    <citation type="journal article" date="2010" name="Insect Mol. Biol.">
        <title>The draft genome sequence of Arsenophonus nasoniae, son-killer bacterium of Nasonia vitripennis, reveals genes associated with virulence and symbiosis.</title>
        <authorList>
            <person name="Wilkes T."/>
            <person name="Darby A.C."/>
            <person name="Choi J."/>
            <person name="Colborne J.K."/>
            <person name="Werren J.H."/>
            <person name="Hurst G.D.D."/>
        </authorList>
    </citation>
    <scope>NUCLEOTIDE SEQUENCE</scope>
</reference>
<organism evidence="1">
    <name type="scientific">Arsenophonus nasoniae</name>
    <name type="common">son-killer infecting Nasonia vitripennis</name>
    <dbReference type="NCBI Taxonomy" id="638"/>
    <lineage>
        <taxon>Bacteria</taxon>
        <taxon>Pseudomonadati</taxon>
        <taxon>Pseudomonadota</taxon>
        <taxon>Gammaproteobacteria</taxon>
        <taxon>Enterobacterales</taxon>
        <taxon>Morganellaceae</taxon>
        <taxon>Arsenophonus</taxon>
    </lineage>
</organism>
<evidence type="ECO:0000313" key="4">
    <source>
        <dbReference type="Proteomes" id="UP000295134"/>
    </source>
</evidence>
<dbReference type="Proteomes" id="UP000295134">
    <property type="component" value="Chromosome"/>
</dbReference>
<dbReference type="EMBL" id="CP123523">
    <property type="protein sequence ID" value="WGM05262.1"/>
    <property type="molecule type" value="Genomic_DNA"/>
</dbReference>
<dbReference type="KEGG" id="ans:ArsFIN_36360"/>
<sequence>MFPISHLSTVFPAAFHNENDPPNMLLQRLISSSTHIQGESRLLPNGLTARDNFPLLFKIVLDPVNEQPEINGFLPSDDFETLYPMIGKQGETTIVAGNYDEIVRFVSHNKAYAIFAIAAFGLPAVSLKQNFDDPDTSAIALLFSKTGSLQRATNFDEIHILGPINPERVVLLHTPYSDLNTLQPEVVEKLSRTYEQVVNQYINSANNNTFDIWFNLYPQDEALSSRPITNEFTQQQMNNGNLARKVEYNNIPHHLLTQSTSQTDTLAEKETVKLVTPETSTERILLGAEGITNASGLKGVSEKYSLDLNTLKDYPQTNSTLSAKGKIFLAGKSNKLTPEILKTIMSLGPEEFTKAGGLSGISEKYKVNYTTLKNYFYANGTLTVRGKVLLGSKSNKLTPEILKTIMSLGKDGIANAGGLKRLSERYNVNYCTLNNYFNANGTLTVSGKNFLGDKPNKITPEILTEIMSLGEDGIAKAGGLRGLSKQYKVNLSTLNNYLNKNGTLTVGGKSFLGDKPNKLTPELLKAIVSLGEEGIAKAGGLKGLSEQYSVSLETLKSYLNKNGSLTVRGKSFLGDKSYKITPEILTEIMSLGEEGIAKAGGLKGVSEQYNVRLGTLKNYLNQKRTLTVRGEAILGGKPNKLTPELLKTIVSLGEDGIAKAGGLKGLSEQYNVRLGTLKNYLNKKGTLTVRGEAILGGKPNKVSPEMLTEIMSLGAERIAKAGGLKGLSKQYKVNLATLNHYIDKNGRLTVMGKAFLGVESNKITREMLTEIISLGAKEIKKAGGRKGLSEEYKVNLSSLRSYLKKDGTLTVNGKSFLGIKPNKLTPEILTKIMSLGAEGIKKAGGLQGLSEKHNVNLSTLNSYLDKNGTLKVRGESFLARARQ</sequence>
<reference evidence="2 4" key="2">
    <citation type="submission" date="2019-03" db="EMBL/GenBank/DDBJ databases">
        <title>Long-read sequencing reveals hyperdense prophage content in a complex bacterial symbiont genome.</title>
        <authorList>
            <person name="Frost C.L."/>
            <person name="Siozios S."/>
            <person name="Nadal-Jimenez P."/>
            <person name="Brockhurst M.A."/>
            <person name="King K.C."/>
            <person name="Darby A.C."/>
            <person name="Hurst G.D.D."/>
        </authorList>
    </citation>
    <scope>NUCLEOTIDE SEQUENCE [LARGE SCALE GENOMIC DNA]</scope>
    <source>
        <strain evidence="2 4">FIN</strain>
    </source>
</reference>
<evidence type="ECO:0000313" key="3">
    <source>
        <dbReference type="EMBL" id="WGM05262.1"/>
    </source>
</evidence>
<evidence type="ECO:0000313" key="5">
    <source>
        <dbReference type="Proteomes" id="UP001177592"/>
    </source>
</evidence>
<dbReference type="EMBL" id="CP038613">
    <property type="protein sequence ID" value="QBY45044.1"/>
    <property type="molecule type" value="Genomic_DNA"/>
</dbReference>
<dbReference type="AlphaFoldDB" id="D2U426"/>